<comment type="subunit">
    <text evidence="15">Homohexamer.</text>
</comment>
<evidence type="ECO:0000256" key="10">
    <source>
        <dbReference type="ARBA" id="ARBA00022840"/>
    </source>
</evidence>
<feature type="binding site" evidence="15">
    <location>
        <position position="449"/>
    </location>
    <ligand>
        <name>Zn(2+)</name>
        <dbReference type="ChEBI" id="CHEBI:29105"/>
        <note>catalytic</note>
    </ligand>
</feature>
<dbReference type="Gene3D" id="1.20.58.760">
    <property type="entry name" value="Peptidase M41"/>
    <property type="match status" value="1"/>
</dbReference>
<dbReference type="FunFam" id="1.10.8.60:FF:000001">
    <property type="entry name" value="ATP-dependent zinc metalloprotease FtsH"/>
    <property type="match status" value="1"/>
</dbReference>
<feature type="domain" description="AAA+ ATPase" evidence="18">
    <location>
        <begin position="216"/>
        <end position="355"/>
    </location>
</feature>
<keyword evidence="9 15" id="KW-0862">Zinc</keyword>
<evidence type="ECO:0000256" key="8">
    <source>
        <dbReference type="ARBA" id="ARBA00022801"/>
    </source>
</evidence>
<feature type="binding site" evidence="15">
    <location>
        <position position="522"/>
    </location>
    <ligand>
        <name>Zn(2+)</name>
        <dbReference type="ChEBI" id="CHEBI:29105"/>
        <note>catalytic</note>
    </ligand>
</feature>
<evidence type="ECO:0000256" key="1">
    <source>
        <dbReference type="ARBA" id="ARBA00004370"/>
    </source>
</evidence>
<evidence type="ECO:0000313" key="19">
    <source>
        <dbReference type="EMBL" id="QOW07568.1"/>
    </source>
</evidence>
<dbReference type="GO" id="GO:0008270">
    <property type="term" value="F:zinc ion binding"/>
    <property type="evidence" value="ECO:0007669"/>
    <property type="project" value="UniProtKB-UniRule"/>
</dbReference>
<dbReference type="InterPro" id="IPR003593">
    <property type="entry name" value="AAA+_ATPase"/>
</dbReference>
<keyword evidence="14 15" id="KW-0472">Membrane</keyword>
<dbReference type="InterPro" id="IPR005936">
    <property type="entry name" value="FtsH"/>
</dbReference>
<dbReference type="InterPro" id="IPR003960">
    <property type="entry name" value="ATPase_AAA_CS"/>
</dbReference>
<evidence type="ECO:0000256" key="4">
    <source>
        <dbReference type="ARBA" id="ARBA00022670"/>
    </source>
</evidence>
<dbReference type="SMART" id="SM00382">
    <property type="entry name" value="AAA"/>
    <property type="match status" value="1"/>
</dbReference>
<evidence type="ECO:0000259" key="18">
    <source>
        <dbReference type="SMART" id="SM00382"/>
    </source>
</evidence>
<dbReference type="GO" id="GO:0016887">
    <property type="term" value="F:ATP hydrolysis activity"/>
    <property type="evidence" value="ECO:0007669"/>
    <property type="project" value="UniProtKB-UniRule"/>
</dbReference>
<dbReference type="Pfam" id="PF01434">
    <property type="entry name" value="Peptidase_M41"/>
    <property type="match status" value="1"/>
</dbReference>
<evidence type="ECO:0000256" key="7">
    <source>
        <dbReference type="ARBA" id="ARBA00022741"/>
    </source>
</evidence>
<dbReference type="SUPFAM" id="SSF140990">
    <property type="entry name" value="FtsH protease domain-like"/>
    <property type="match status" value="1"/>
</dbReference>
<keyword evidence="12 15" id="KW-0482">Metalloprotease</keyword>
<keyword evidence="8 15" id="KW-0378">Hydrolase</keyword>
<dbReference type="GO" id="GO:0005524">
    <property type="term" value="F:ATP binding"/>
    <property type="evidence" value="ECO:0007669"/>
    <property type="project" value="UniProtKB-UniRule"/>
</dbReference>
<dbReference type="InterPro" id="IPR041569">
    <property type="entry name" value="AAA_lid_3"/>
</dbReference>
<dbReference type="PRINTS" id="PR00830">
    <property type="entry name" value="ENDOLAPTASE"/>
</dbReference>
<keyword evidence="19" id="KW-0934">Plastid</keyword>
<geneLocation type="chloroplast" evidence="19"/>
<evidence type="ECO:0000256" key="5">
    <source>
        <dbReference type="ARBA" id="ARBA00022692"/>
    </source>
</evidence>
<dbReference type="Gene3D" id="1.10.8.60">
    <property type="match status" value="1"/>
</dbReference>
<proteinExistence type="inferred from homology"/>
<evidence type="ECO:0000256" key="11">
    <source>
        <dbReference type="ARBA" id="ARBA00022989"/>
    </source>
</evidence>
<dbReference type="Pfam" id="PF17862">
    <property type="entry name" value="AAA_lid_3"/>
    <property type="match status" value="1"/>
</dbReference>
<dbReference type="PANTHER" id="PTHR23076:SF139">
    <property type="entry name" value="ATP-DEPENDENT ZINC METALLOPROTEASE FTSH 2, CHLOROPLASTIC"/>
    <property type="match status" value="1"/>
</dbReference>
<dbReference type="EMBL" id="MT226925">
    <property type="protein sequence ID" value="QOW07568.1"/>
    <property type="molecule type" value="Genomic_DNA"/>
</dbReference>
<keyword evidence="7 15" id="KW-0547">Nucleotide-binding</keyword>
<dbReference type="PROSITE" id="PS00674">
    <property type="entry name" value="AAA"/>
    <property type="match status" value="1"/>
</dbReference>
<dbReference type="HAMAP" id="MF_01458">
    <property type="entry name" value="FtsH"/>
    <property type="match status" value="1"/>
</dbReference>
<dbReference type="Pfam" id="PF06480">
    <property type="entry name" value="FtsH_ext"/>
    <property type="match status" value="1"/>
</dbReference>
<dbReference type="InterPro" id="IPR003959">
    <property type="entry name" value="ATPase_AAA_core"/>
</dbReference>
<comment type="caution">
    <text evidence="15">Lacks conserved residue(s) required for the propagation of feature annotation.</text>
</comment>
<feature type="chain" id="PRO_5031378175" description="ATP-dependent zinc metalloprotease FtsH" evidence="17">
    <location>
        <begin position="21"/>
        <end position="671"/>
    </location>
</feature>
<dbReference type="GO" id="GO:0004176">
    <property type="term" value="F:ATP-dependent peptidase activity"/>
    <property type="evidence" value="ECO:0007669"/>
    <property type="project" value="InterPro"/>
</dbReference>
<organism evidence="19">
    <name type="scientific">Schizocladia ischiensis</name>
    <dbReference type="NCBI Taxonomy" id="196139"/>
    <lineage>
        <taxon>Eukaryota</taxon>
        <taxon>Sar</taxon>
        <taxon>Stramenopiles</taxon>
        <taxon>Ochrophyta</taxon>
        <taxon>PX clade</taxon>
        <taxon>Schizocladiophyceae</taxon>
        <taxon>Schizocladiales</taxon>
        <taxon>Schizocladiaceae</taxon>
        <taxon>Schizocladia</taxon>
    </lineage>
</organism>
<evidence type="ECO:0000256" key="3">
    <source>
        <dbReference type="ARBA" id="ARBA00010550"/>
    </source>
</evidence>
<dbReference type="RefSeq" id="YP_010032361.1">
    <property type="nucleotide sequence ID" value="NC_053868.1"/>
</dbReference>
<feature type="active site" evidence="15">
    <location>
        <position position="446"/>
    </location>
</feature>
<comment type="subcellular location">
    <subcellularLocation>
        <location evidence="1">Membrane</location>
    </subcellularLocation>
    <subcellularLocation>
        <location evidence="15">Plastid</location>
        <location evidence="15">Chloroplast thylakoid membrane</location>
        <topology evidence="15">Multi-pass membrane protein</topology>
        <orientation evidence="15">Stromal side</orientation>
    </subcellularLocation>
</comment>
<dbReference type="GO" id="GO:0006508">
    <property type="term" value="P:proteolysis"/>
    <property type="evidence" value="ECO:0007669"/>
    <property type="project" value="UniProtKB-KW"/>
</dbReference>
<dbReference type="Gene3D" id="3.40.50.300">
    <property type="entry name" value="P-loop containing nucleotide triphosphate hydrolases"/>
    <property type="match status" value="1"/>
</dbReference>
<evidence type="ECO:0000256" key="14">
    <source>
        <dbReference type="ARBA" id="ARBA00023136"/>
    </source>
</evidence>
<reference evidence="19" key="1">
    <citation type="submission" date="2020-03" db="EMBL/GenBank/DDBJ databases">
        <title>Schizocladia ischiensis organellar genomes: estimating the origin of multicellularity in heterokonts and the emergence of shallow ocean ecosystems.</title>
        <authorList>
            <person name="Phillips N.E."/>
            <person name="Braun E.L."/>
            <person name="Boore J."/>
            <person name="Cheda B."/>
            <person name="Salomon M.P."/>
        </authorList>
    </citation>
    <scope>NUCLEOTIDE SEQUENCE</scope>
</reference>
<dbReference type="PANTHER" id="PTHR23076">
    <property type="entry name" value="METALLOPROTEASE M41 FTSH"/>
    <property type="match status" value="1"/>
</dbReference>
<dbReference type="SUPFAM" id="SSF52540">
    <property type="entry name" value="P-loop containing nucleoside triphosphate hydrolases"/>
    <property type="match status" value="1"/>
</dbReference>
<accession>A0A7S6U9Z9</accession>
<evidence type="ECO:0000256" key="17">
    <source>
        <dbReference type="SAM" id="SignalP"/>
    </source>
</evidence>
<evidence type="ECO:0000256" key="9">
    <source>
        <dbReference type="ARBA" id="ARBA00022833"/>
    </source>
</evidence>
<keyword evidence="17" id="KW-0732">Signal</keyword>
<feature type="binding site" evidence="15">
    <location>
        <begin position="224"/>
        <end position="231"/>
    </location>
    <ligand>
        <name>ATP</name>
        <dbReference type="ChEBI" id="CHEBI:30616"/>
    </ligand>
</feature>
<keyword evidence="13 15" id="KW-0793">Thylakoid</keyword>
<dbReference type="GO" id="GO:0010304">
    <property type="term" value="P:PSII associated light-harvesting complex II catabolic process"/>
    <property type="evidence" value="ECO:0007669"/>
    <property type="project" value="UniProtKB-ARBA"/>
</dbReference>
<evidence type="ECO:0000256" key="15">
    <source>
        <dbReference type="HAMAP-Rule" id="MF_01458"/>
    </source>
</evidence>
<keyword evidence="19" id="KW-0150">Chloroplast</keyword>
<comment type="similarity">
    <text evidence="15">In the central section; belongs to the AAA ATPase family.</text>
</comment>
<dbReference type="Pfam" id="PF00004">
    <property type="entry name" value="AAA"/>
    <property type="match status" value="1"/>
</dbReference>
<feature type="transmembrane region" description="Helical" evidence="15">
    <location>
        <begin position="119"/>
        <end position="140"/>
    </location>
</feature>
<evidence type="ECO:0000256" key="6">
    <source>
        <dbReference type="ARBA" id="ARBA00022723"/>
    </source>
</evidence>
<dbReference type="EC" id="3.4.24.-" evidence="15"/>
<dbReference type="GO" id="GO:0004222">
    <property type="term" value="F:metalloendopeptidase activity"/>
    <property type="evidence" value="ECO:0007669"/>
    <property type="project" value="InterPro"/>
</dbReference>
<dbReference type="GeneID" id="63377856"/>
<comment type="cofactor">
    <cofactor evidence="15">
        <name>Zn(2+)</name>
        <dbReference type="ChEBI" id="CHEBI:29105"/>
    </cofactor>
    <text evidence="15">Binds 1 zinc ion per subunit.</text>
</comment>
<keyword evidence="4 15" id="KW-0645">Protease</keyword>
<comment type="function">
    <text evidence="15">Acts as a processive, ATP-dependent zinc metallopeptidase.</text>
</comment>
<keyword evidence="6 15" id="KW-0479">Metal-binding</keyword>
<comment type="similarity">
    <text evidence="3">In the N-terminal section; belongs to the AAA ATPase family.</text>
</comment>
<dbReference type="NCBIfam" id="TIGR01241">
    <property type="entry name" value="FtsH_fam"/>
    <property type="match status" value="1"/>
</dbReference>
<name>A0A7S6U9Z9_9STRA</name>
<dbReference type="InterPro" id="IPR000642">
    <property type="entry name" value="Peptidase_M41"/>
</dbReference>
<evidence type="ECO:0000256" key="2">
    <source>
        <dbReference type="ARBA" id="ARBA00010044"/>
    </source>
</evidence>
<keyword evidence="11 15" id="KW-1133">Transmembrane helix</keyword>
<feature type="binding site" evidence="15">
    <location>
        <position position="445"/>
    </location>
    <ligand>
        <name>Zn(2+)</name>
        <dbReference type="ChEBI" id="CHEBI:29105"/>
        <note>catalytic</note>
    </ligand>
</feature>
<dbReference type="GO" id="GO:0009535">
    <property type="term" value="C:chloroplast thylakoid membrane"/>
    <property type="evidence" value="ECO:0007669"/>
    <property type="project" value="UniProtKB-SubCell"/>
</dbReference>
<dbReference type="AlphaFoldDB" id="A0A7S6U9Z9"/>
<keyword evidence="10 15" id="KW-0067">ATP-binding</keyword>
<dbReference type="InterPro" id="IPR037219">
    <property type="entry name" value="Peptidase_M41-like"/>
</dbReference>
<dbReference type="FunFam" id="3.40.50.300:FF:000001">
    <property type="entry name" value="ATP-dependent zinc metalloprotease FtsH"/>
    <property type="match status" value="1"/>
</dbReference>
<comment type="similarity">
    <text evidence="2 15">In the C-terminal section; belongs to the peptidase M41 family.</text>
</comment>
<feature type="signal peptide" evidence="17">
    <location>
        <begin position="1"/>
        <end position="20"/>
    </location>
</feature>
<dbReference type="InterPro" id="IPR011546">
    <property type="entry name" value="Pept_M41_FtsH_extracell"/>
</dbReference>
<dbReference type="CDD" id="cd19501">
    <property type="entry name" value="RecA-like_FtsH"/>
    <property type="match status" value="1"/>
</dbReference>
<sequence length="671" mass="74146">MNIPVVFYILLISLIGYLKRDNIAELGINLADWRDRQIKESIEYDKFKEYLEKDRIKRVDFYENEQIAIVDIANPEFGTNSLKSRVELPLGPSPSDLIVKLRKLKTDFTVHPSFSYETLWSVIGAFVFPLLILGLMSLILNFSNSNEWGDNDFFSGFGGPGQLMNFRKARVKIQLDANTGVLFKDVAGIDEAKQEFEEVVTFLQQPQLFTAVGANPPKGVILVGPPGTGKTLLAKAIAGEAGVPFISISGSEFVEMFVGIGASRVRDLFKIAQQNSPCILFIDEIDAVGRKRGTGVGGTNDEREQTLNQILTEMDGFNQNTGIIVIAATNRADILDSALLRPGRFDRQVSLNLPDLRGRTEILKVHSKNKKFSSDRVLKIIARRTTGFAGADLANLLNEAAILTARANSEAITIQHINTAIERIIAGLEGTLLGDGKSKRIVSFHEIGHGLVGTLLKSHNIVEKVTLVPRGQAQGLTWFSPSKQSLLTRGQFTARIIGTLAGRAAENVTVGKREFTSGASNDITQVTSVARVMVTRFGMSSLGPFALLPPSDNGPIFIRGKLNIKSAPEYSIETTTKISNDIYNILVEGLSSAGEIIQINRVILDHLSEILMQEESIAGNEFKNYISVYTRLPHIRQKRLFRKSSRKKTTVKVIEYVNKKDTIKKKEEILV</sequence>
<gene>
    <name evidence="15 19" type="primary">ftsH</name>
</gene>
<dbReference type="InterPro" id="IPR027417">
    <property type="entry name" value="P-loop_NTPase"/>
</dbReference>
<protein>
    <recommendedName>
        <fullName evidence="15">ATP-dependent zinc metalloprotease FtsH</fullName>
        <ecNumber evidence="15">3.4.24.-</ecNumber>
    </recommendedName>
</protein>
<comment type="similarity">
    <text evidence="16">Belongs to the AAA ATPase family.</text>
</comment>
<keyword evidence="5 15" id="KW-0812">Transmembrane</keyword>
<evidence type="ECO:0000256" key="12">
    <source>
        <dbReference type="ARBA" id="ARBA00023049"/>
    </source>
</evidence>
<evidence type="ECO:0000256" key="13">
    <source>
        <dbReference type="ARBA" id="ARBA00023078"/>
    </source>
</evidence>
<evidence type="ECO:0000256" key="16">
    <source>
        <dbReference type="RuleBase" id="RU003651"/>
    </source>
</evidence>